<dbReference type="Pfam" id="PF02995">
    <property type="entry name" value="DUF229"/>
    <property type="match status" value="1"/>
</dbReference>
<dbReference type="GO" id="GO:0005615">
    <property type="term" value="C:extracellular space"/>
    <property type="evidence" value="ECO:0007669"/>
    <property type="project" value="TreeGrafter"/>
</dbReference>
<gene>
    <name evidence="1" type="ORF">PACLA_8A030365</name>
</gene>
<dbReference type="InterPro" id="IPR004245">
    <property type="entry name" value="DUF229"/>
</dbReference>
<dbReference type="PANTHER" id="PTHR10974:SF39">
    <property type="entry name" value="E2F TRANSCRIPTION FACTOR CC-MB DOMAIN-CONTAINING PROTEIN"/>
    <property type="match status" value="1"/>
</dbReference>
<evidence type="ECO:0000313" key="1">
    <source>
        <dbReference type="EMBL" id="CAB4035725.1"/>
    </source>
</evidence>
<proteinExistence type="predicted"/>
<organism evidence="1 2">
    <name type="scientific">Paramuricea clavata</name>
    <name type="common">Red gorgonian</name>
    <name type="synonym">Violescent sea-whip</name>
    <dbReference type="NCBI Taxonomy" id="317549"/>
    <lineage>
        <taxon>Eukaryota</taxon>
        <taxon>Metazoa</taxon>
        <taxon>Cnidaria</taxon>
        <taxon>Anthozoa</taxon>
        <taxon>Octocorallia</taxon>
        <taxon>Malacalcyonacea</taxon>
        <taxon>Plexauridae</taxon>
        <taxon>Paramuricea</taxon>
    </lineage>
</organism>
<dbReference type="InterPro" id="IPR017850">
    <property type="entry name" value="Alkaline_phosphatase_core_sf"/>
</dbReference>
<keyword evidence="2" id="KW-1185">Reference proteome</keyword>
<dbReference type="AlphaFoldDB" id="A0A6S7JSR7"/>
<evidence type="ECO:0000313" key="2">
    <source>
        <dbReference type="Proteomes" id="UP001152795"/>
    </source>
</evidence>
<dbReference type="Proteomes" id="UP001152795">
    <property type="component" value="Unassembled WGS sequence"/>
</dbReference>
<dbReference type="SUPFAM" id="SSF53649">
    <property type="entry name" value="Alkaline phosphatase-like"/>
    <property type="match status" value="1"/>
</dbReference>
<dbReference type="PANTHER" id="PTHR10974">
    <property type="entry name" value="FI08016P-RELATED"/>
    <property type="match status" value="1"/>
</dbReference>
<comment type="caution">
    <text evidence="1">The sequence shown here is derived from an EMBL/GenBank/DDBJ whole genome shotgun (WGS) entry which is preliminary data.</text>
</comment>
<dbReference type="EMBL" id="CACRXK020021321">
    <property type="protein sequence ID" value="CAB4035725.1"/>
    <property type="molecule type" value="Genomic_DNA"/>
</dbReference>
<name>A0A6S7JSR7_PARCT</name>
<dbReference type="OrthoDB" id="413313at2759"/>
<protein>
    <submittedName>
        <fullName evidence="1">Uncharacterized protein LOC110050444</fullName>
    </submittedName>
</protein>
<reference evidence="1" key="1">
    <citation type="submission" date="2020-04" db="EMBL/GenBank/DDBJ databases">
        <authorList>
            <person name="Alioto T."/>
            <person name="Alioto T."/>
            <person name="Gomez Garrido J."/>
        </authorList>
    </citation>
    <scope>NUCLEOTIDE SEQUENCE</scope>
    <source>
        <strain evidence="1">A484AB</strain>
    </source>
</reference>
<dbReference type="Gene3D" id="3.40.720.10">
    <property type="entry name" value="Alkaline Phosphatase, subunit A"/>
    <property type="match status" value="1"/>
</dbReference>
<accession>A0A6S7JSR7</accession>
<sequence>MPRIHLRRKAIFYLLVIVIVILVVFNVLRWDNRVSLDKLTVNSSMKRLIQKLVPKPKRVLTFEIGRPKPEGKPSVCQFTQSDGLELLAENYLYPGDIPVEKKCSETSTIICAISGSFGSFQVSCEHNPCSSTVKVGSLIKETGQIQWEDVNSSKLEKFIQEFVLKNLDEMYPFFYLKCGDTTKHNIASQATQLVSVPLAIPINTSHATKKDINVNILFLNAVSRRHFYRSLPKTIAAFRNINLNPKSTSNVLDFELYQALGATSQETLLGFVTGRNNNSQSTTEKTLLNHFKQTGYQTLWQNDKCWKSDVDFAWYFGIHNSNIQNNLENLKVKLTSDNIDSLGLTHSSCVKYVENTEENNKLTNWQICINGRFQHDYFLDYIGQSLSEVNKNPSSRPLFSLTSLSLGKEKSGRHIQVLDNSLATFVTKMAADKNTITILISDHGNTFDMFPVQTMEGQYEQYNPFLFMVLPTFVAWRLGESKKKIILNNQLKLISISDIHNMALSLVENQKHSNESHDHGLFTEIDANRNCAHLHLSSSSLCICDGWDSMQQPNTFHSIIAEFALGRLNNLIANQYTNQKTQEAPFVTCERLKGVLLRNISQKRIENGYIITQIDIYVQNNELFSVNVKWHGDNSPAMEMALVNYKRKHSDVEHNSCSTYIDRDLCVCHVKLKESNSAKIILNWKKYGSVFGKRTKVDNRHNHCLYILSRDYGVSTVFEAANMCNDGEYNVRMNFELENMRTPGELPVNVTIPPMSIEFLTFVMPLHLTNPGTWEYEVDFSLNIK</sequence>